<dbReference type="AlphaFoldDB" id="A0A6J1DKP0"/>
<evidence type="ECO:0000313" key="2">
    <source>
        <dbReference type="Proteomes" id="UP000504603"/>
    </source>
</evidence>
<feature type="region of interest" description="Disordered" evidence="1">
    <location>
        <begin position="1"/>
        <end position="149"/>
    </location>
</feature>
<evidence type="ECO:0000313" key="3">
    <source>
        <dbReference type="RefSeq" id="XP_022154805.1"/>
    </source>
</evidence>
<organism evidence="2 3">
    <name type="scientific">Momordica charantia</name>
    <name type="common">Bitter gourd</name>
    <name type="synonym">Balsam pear</name>
    <dbReference type="NCBI Taxonomy" id="3673"/>
    <lineage>
        <taxon>Eukaryota</taxon>
        <taxon>Viridiplantae</taxon>
        <taxon>Streptophyta</taxon>
        <taxon>Embryophyta</taxon>
        <taxon>Tracheophyta</taxon>
        <taxon>Spermatophyta</taxon>
        <taxon>Magnoliopsida</taxon>
        <taxon>eudicotyledons</taxon>
        <taxon>Gunneridae</taxon>
        <taxon>Pentapetalae</taxon>
        <taxon>rosids</taxon>
        <taxon>fabids</taxon>
        <taxon>Cucurbitales</taxon>
        <taxon>Cucurbitaceae</taxon>
        <taxon>Momordiceae</taxon>
        <taxon>Momordica</taxon>
    </lineage>
</organism>
<gene>
    <name evidence="3" type="primary">LOC111021971</name>
</gene>
<dbReference type="GeneID" id="111021971"/>
<dbReference type="KEGG" id="mcha:111021971"/>
<dbReference type="Proteomes" id="UP000504603">
    <property type="component" value="Unplaced"/>
</dbReference>
<evidence type="ECO:0000256" key="1">
    <source>
        <dbReference type="SAM" id="MobiDB-lite"/>
    </source>
</evidence>
<keyword evidence="2" id="KW-1185">Reference proteome</keyword>
<proteinExistence type="predicted"/>
<sequence>MPRIKHRANRKRTLKLELSASSGSNGDFKEAAETIPSEAIEEQSPTSSEHTPTEAEILPPPPPVASPQTKRPAQSVLSPSPTKKIKTPKVPQPPPAKAKATKFASVSERKRRSRMVAIPQLPPTPSSSTELLQAYHGGPYGPGSILEVR</sequence>
<feature type="compositionally biased region" description="Polar residues" evidence="1">
    <location>
        <begin position="66"/>
        <end position="78"/>
    </location>
</feature>
<feature type="compositionally biased region" description="Basic residues" evidence="1">
    <location>
        <begin position="1"/>
        <end position="13"/>
    </location>
</feature>
<accession>A0A6J1DKP0</accession>
<name>A0A6J1DKP0_MOMCH</name>
<reference evidence="3" key="1">
    <citation type="submission" date="2025-08" db="UniProtKB">
        <authorList>
            <consortium name="RefSeq"/>
        </authorList>
    </citation>
    <scope>IDENTIFICATION</scope>
    <source>
        <strain evidence="3">OHB3-1</strain>
    </source>
</reference>
<protein>
    <submittedName>
        <fullName evidence="3">Extensin-like</fullName>
    </submittedName>
</protein>
<dbReference type="RefSeq" id="XP_022154805.1">
    <property type="nucleotide sequence ID" value="XM_022299113.1"/>
</dbReference>